<dbReference type="InterPro" id="IPR036291">
    <property type="entry name" value="NAD(P)-bd_dom_sf"/>
</dbReference>
<dbReference type="SUPFAM" id="SSF51735">
    <property type="entry name" value="NAD(P)-binding Rossmann-fold domains"/>
    <property type="match status" value="1"/>
</dbReference>
<dbReference type="Pfam" id="PF03807">
    <property type="entry name" value="F420_oxidored"/>
    <property type="match status" value="1"/>
</dbReference>
<gene>
    <name evidence="8" type="primary">proC</name>
    <name evidence="12" type="ORF">PLANPX_4679</name>
</gene>
<protein>
    <recommendedName>
        <fullName evidence="8 9">Pyrroline-5-carboxylate reductase</fullName>
        <shortName evidence="8">P5C reductase</shortName>
        <shortName evidence="8">P5CR</shortName>
        <ecNumber evidence="8 9">1.5.1.2</ecNumber>
    </recommendedName>
    <alternativeName>
        <fullName evidence="8">PCA reductase</fullName>
    </alternativeName>
</protein>
<comment type="pathway">
    <text evidence="8">Amino-acid biosynthesis; L-proline biosynthesis; L-proline from L-glutamate 5-semialdehyde: step 1/1.</text>
</comment>
<evidence type="ECO:0000256" key="1">
    <source>
        <dbReference type="ARBA" id="ARBA00004496"/>
    </source>
</evidence>
<feature type="domain" description="Pyrroline-5-carboxylate reductase dimerisation" evidence="11">
    <location>
        <begin position="224"/>
        <end position="328"/>
    </location>
</feature>
<dbReference type="InterPro" id="IPR028939">
    <property type="entry name" value="P5C_Rdtase_cat_N"/>
</dbReference>
<dbReference type="InterPro" id="IPR000304">
    <property type="entry name" value="Pyrroline-COOH_reductase"/>
</dbReference>
<keyword evidence="4 8" id="KW-0028">Amino-acid biosynthesis</keyword>
<evidence type="ECO:0000256" key="5">
    <source>
        <dbReference type="ARBA" id="ARBA00022650"/>
    </source>
</evidence>
<reference evidence="13" key="1">
    <citation type="submission" date="2019-10" db="EMBL/GenBank/DDBJ databases">
        <title>Lacipirellula parvula gen. nov., sp. nov., representing a lineage of planctomycetes widespread in freshwater anoxic habitats, and description of the family Lacipirellulaceae.</title>
        <authorList>
            <person name="Dedysh S.N."/>
            <person name="Kulichevskaya I.S."/>
            <person name="Beletsky A.V."/>
            <person name="Rakitin A.L."/>
            <person name="Mardanov A.V."/>
            <person name="Ivanova A.A."/>
            <person name="Saltykova V.X."/>
            <person name="Rijpstra W.I.C."/>
            <person name="Sinninghe Damste J.S."/>
            <person name="Ravin N.V."/>
        </authorList>
    </citation>
    <scope>NUCLEOTIDE SEQUENCE [LARGE SCALE GENOMIC DNA]</scope>
    <source>
        <strain evidence="13">PX69</strain>
    </source>
</reference>
<dbReference type="FunFam" id="1.10.3730.10:FF:000001">
    <property type="entry name" value="Pyrroline-5-carboxylate reductase"/>
    <property type="match status" value="1"/>
</dbReference>
<dbReference type="PANTHER" id="PTHR11645">
    <property type="entry name" value="PYRROLINE-5-CARBOXYLATE REDUCTASE"/>
    <property type="match status" value="1"/>
</dbReference>
<dbReference type="Gene3D" id="1.10.3730.10">
    <property type="entry name" value="ProC C-terminal domain-like"/>
    <property type="match status" value="1"/>
</dbReference>
<comment type="similarity">
    <text evidence="2 8">Belongs to the pyrroline-5-carboxylate reductase family.</text>
</comment>
<feature type="domain" description="Pyrroline-5-carboxylate reductase catalytic N-terminal" evidence="10">
    <location>
        <begin position="66"/>
        <end position="161"/>
    </location>
</feature>
<evidence type="ECO:0000259" key="10">
    <source>
        <dbReference type="Pfam" id="PF03807"/>
    </source>
</evidence>
<accession>A0A5K7XG83</accession>
<evidence type="ECO:0000259" key="11">
    <source>
        <dbReference type="Pfam" id="PF14748"/>
    </source>
</evidence>
<evidence type="ECO:0000256" key="4">
    <source>
        <dbReference type="ARBA" id="ARBA00022605"/>
    </source>
</evidence>
<dbReference type="HAMAP" id="MF_01925">
    <property type="entry name" value="P5C_reductase"/>
    <property type="match status" value="1"/>
</dbReference>
<evidence type="ECO:0000313" key="12">
    <source>
        <dbReference type="EMBL" id="BBO35067.1"/>
    </source>
</evidence>
<keyword evidence="3 8" id="KW-0963">Cytoplasm</keyword>
<sequence length="331" mass="33699">MGKGGDRAIVPPAQLAYDGLCDLVDKSVESVANAVKIGPLPPPILRNSRFVGSDELRHPPHCMKNIGFIGAGRMATALARGCVEVNLVAAEQVLASDPHEESRTKFASQLEGAQVTADNAAILAACDTVVLAVKPQMMSGVLAGIKPHVEPRHLLVSIAAGVTLQRLAEQLPPGTRIIRVMPNTPCLIGLGASAFALDTTATADDAATVERLLESVGKSYEVEEPLLDAVTGLSGSGPAFIYTVIEAMAAGGVAGGLSPELALELATQTAAGAAAMLSQTGLSPAELRSHVTSPNGTTLAGLNALAARDGAAALQAAVEAATNRSIELGKA</sequence>
<dbReference type="InterPro" id="IPR008927">
    <property type="entry name" value="6-PGluconate_DH-like_C_sf"/>
</dbReference>
<dbReference type="GO" id="GO:0055129">
    <property type="term" value="P:L-proline biosynthetic process"/>
    <property type="evidence" value="ECO:0007669"/>
    <property type="project" value="UniProtKB-UniRule"/>
</dbReference>
<dbReference type="Gene3D" id="3.40.50.720">
    <property type="entry name" value="NAD(P)-binding Rossmann-like Domain"/>
    <property type="match status" value="1"/>
</dbReference>
<keyword evidence="13" id="KW-1185">Reference proteome</keyword>
<keyword evidence="6 8" id="KW-0521">NADP</keyword>
<organism evidence="12 13">
    <name type="scientific">Lacipirellula parvula</name>
    <dbReference type="NCBI Taxonomy" id="2650471"/>
    <lineage>
        <taxon>Bacteria</taxon>
        <taxon>Pseudomonadati</taxon>
        <taxon>Planctomycetota</taxon>
        <taxon>Planctomycetia</taxon>
        <taxon>Pirellulales</taxon>
        <taxon>Lacipirellulaceae</taxon>
        <taxon>Lacipirellula</taxon>
    </lineage>
</organism>
<evidence type="ECO:0000256" key="8">
    <source>
        <dbReference type="HAMAP-Rule" id="MF_01925"/>
    </source>
</evidence>
<dbReference type="Proteomes" id="UP000326837">
    <property type="component" value="Chromosome"/>
</dbReference>
<evidence type="ECO:0000256" key="6">
    <source>
        <dbReference type="ARBA" id="ARBA00022857"/>
    </source>
</evidence>
<dbReference type="GO" id="GO:0004735">
    <property type="term" value="F:pyrroline-5-carboxylate reductase activity"/>
    <property type="evidence" value="ECO:0007669"/>
    <property type="project" value="UniProtKB-UniRule"/>
</dbReference>
<comment type="catalytic activity">
    <reaction evidence="8">
        <text>L-proline + NADP(+) = (S)-1-pyrroline-5-carboxylate + NADPH + 2 H(+)</text>
        <dbReference type="Rhea" id="RHEA:14109"/>
        <dbReference type="ChEBI" id="CHEBI:15378"/>
        <dbReference type="ChEBI" id="CHEBI:17388"/>
        <dbReference type="ChEBI" id="CHEBI:57783"/>
        <dbReference type="ChEBI" id="CHEBI:58349"/>
        <dbReference type="ChEBI" id="CHEBI:60039"/>
        <dbReference type="EC" id="1.5.1.2"/>
    </reaction>
</comment>
<dbReference type="Pfam" id="PF14748">
    <property type="entry name" value="P5CR_dimer"/>
    <property type="match status" value="1"/>
</dbReference>
<comment type="subcellular location">
    <subcellularLocation>
        <location evidence="1 8">Cytoplasm</location>
    </subcellularLocation>
</comment>
<dbReference type="SUPFAM" id="SSF48179">
    <property type="entry name" value="6-phosphogluconate dehydrogenase C-terminal domain-like"/>
    <property type="match status" value="1"/>
</dbReference>
<dbReference type="KEGG" id="lpav:PLANPX_4679"/>
<proteinExistence type="inferred from homology"/>
<dbReference type="UniPathway" id="UPA00098">
    <property type="reaction ID" value="UER00361"/>
</dbReference>
<dbReference type="FunFam" id="3.40.50.720:FF:000190">
    <property type="entry name" value="Pyrroline-5-carboxylate reductase"/>
    <property type="match status" value="1"/>
</dbReference>
<keyword evidence="5 8" id="KW-0641">Proline biosynthesis</keyword>
<evidence type="ECO:0000256" key="2">
    <source>
        <dbReference type="ARBA" id="ARBA00005525"/>
    </source>
</evidence>
<evidence type="ECO:0000256" key="7">
    <source>
        <dbReference type="ARBA" id="ARBA00023002"/>
    </source>
</evidence>
<dbReference type="EMBL" id="AP021861">
    <property type="protein sequence ID" value="BBO35067.1"/>
    <property type="molecule type" value="Genomic_DNA"/>
</dbReference>
<evidence type="ECO:0000313" key="13">
    <source>
        <dbReference type="Proteomes" id="UP000326837"/>
    </source>
</evidence>
<dbReference type="PANTHER" id="PTHR11645:SF0">
    <property type="entry name" value="PYRROLINE-5-CARBOXYLATE REDUCTASE 3"/>
    <property type="match status" value="1"/>
</dbReference>
<dbReference type="NCBIfam" id="TIGR00112">
    <property type="entry name" value="proC"/>
    <property type="match status" value="1"/>
</dbReference>
<dbReference type="AlphaFoldDB" id="A0A5K7XG83"/>
<name>A0A5K7XG83_9BACT</name>
<dbReference type="InterPro" id="IPR029036">
    <property type="entry name" value="P5CR_dimer"/>
</dbReference>
<comment type="catalytic activity">
    <reaction evidence="8">
        <text>L-proline + NAD(+) = (S)-1-pyrroline-5-carboxylate + NADH + 2 H(+)</text>
        <dbReference type="Rhea" id="RHEA:14105"/>
        <dbReference type="ChEBI" id="CHEBI:15378"/>
        <dbReference type="ChEBI" id="CHEBI:17388"/>
        <dbReference type="ChEBI" id="CHEBI:57540"/>
        <dbReference type="ChEBI" id="CHEBI:57945"/>
        <dbReference type="ChEBI" id="CHEBI:60039"/>
        <dbReference type="EC" id="1.5.1.2"/>
    </reaction>
</comment>
<dbReference type="EC" id="1.5.1.2" evidence="8 9"/>
<comment type="function">
    <text evidence="8">Catalyzes the reduction of 1-pyrroline-5-carboxylate (PCA) to L-proline.</text>
</comment>
<evidence type="ECO:0000256" key="9">
    <source>
        <dbReference type="NCBIfam" id="TIGR00112"/>
    </source>
</evidence>
<evidence type="ECO:0000256" key="3">
    <source>
        <dbReference type="ARBA" id="ARBA00022490"/>
    </source>
</evidence>
<dbReference type="GO" id="GO:0005737">
    <property type="term" value="C:cytoplasm"/>
    <property type="evidence" value="ECO:0007669"/>
    <property type="project" value="UniProtKB-SubCell"/>
</dbReference>
<keyword evidence="7 8" id="KW-0560">Oxidoreductase</keyword>